<dbReference type="EMBL" id="JPVN01000008">
    <property type="protein sequence ID" value="KGR78960.1"/>
    <property type="molecule type" value="Genomic_DNA"/>
</dbReference>
<dbReference type="eggNOG" id="ENOG502Z91F">
    <property type="taxonomic scope" value="Bacteria"/>
</dbReference>
<evidence type="ECO:0000256" key="1">
    <source>
        <dbReference type="SAM" id="Coils"/>
    </source>
</evidence>
<protein>
    <recommendedName>
        <fullName evidence="4">Replicative DNA helicase</fullName>
    </recommendedName>
</protein>
<dbReference type="STRING" id="1384049.CD29_08010"/>
<evidence type="ECO:0000313" key="2">
    <source>
        <dbReference type="EMBL" id="KGR78960.1"/>
    </source>
</evidence>
<accession>A0A0A3I616</accession>
<keyword evidence="1" id="KW-0175">Coiled coil</keyword>
<reference evidence="2 3" key="1">
    <citation type="submission" date="2014-02" db="EMBL/GenBank/DDBJ databases">
        <title>Draft genome sequence of Lysinibacillus manganicus DSM 26584T.</title>
        <authorList>
            <person name="Zhang F."/>
            <person name="Wang G."/>
            <person name="Zhang L."/>
        </authorList>
    </citation>
    <scope>NUCLEOTIDE SEQUENCE [LARGE SCALE GENOMIC DNA]</scope>
    <source>
        <strain evidence="2 3">DSM 26584</strain>
    </source>
</reference>
<gene>
    <name evidence="2" type="ORF">CD29_08010</name>
</gene>
<dbReference type="AlphaFoldDB" id="A0A0A3I616"/>
<dbReference type="RefSeq" id="WP_036185031.1">
    <property type="nucleotide sequence ID" value="NZ_AVDA01000008.1"/>
</dbReference>
<organism evidence="2 3">
    <name type="scientific">Ureibacillus manganicus DSM 26584</name>
    <dbReference type="NCBI Taxonomy" id="1384049"/>
    <lineage>
        <taxon>Bacteria</taxon>
        <taxon>Bacillati</taxon>
        <taxon>Bacillota</taxon>
        <taxon>Bacilli</taxon>
        <taxon>Bacillales</taxon>
        <taxon>Caryophanaceae</taxon>
        <taxon>Ureibacillus</taxon>
    </lineage>
</organism>
<keyword evidence="3" id="KW-1185">Reference proteome</keyword>
<evidence type="ECO:0008006" key="4">
    <source>
        <dbReference type="Google" id="ProtNLM"/>
    </source>
</evidence>
<dbReference type="Proteomes" id="UP000030416">
    <property type="component" value="Unassembled WGS sequence"/>
</dbReference>
<comment type="caution">
    <text evidence="2">The sequence shown here is derived from an EMBL/GenBank/DDBJ whole genome shotgun (WGS) entry which is preliminary data.</text>
</comment>
<proteinExistence type="predicted"/>
<feature type="coiled-coil region" evidence="1">
    <location>
        <begin position="188"/>
        <end position="243"/>
    </location>
</feature>
<sequence>MDTELSETIVKDSRERLKRVLLFEPLFELDRRTFKDLHEKRVDLRSFGLYVLLYFFEMKLIREKHIGVIEIAQFLKSISKDTYALSDSQLEEIVKIILAVFRPTGGQRKSYSFYNFELQTEDSIDFHYIKTNDFDIQTNRQYYALDDDGLELVFATKEYFQEFQLSIHQLMLRKLLEKGEFVGALRQINEMRMDVETIHERMNKIEHEIKRNVVSIETQNKFMKVIEDRNFRLNRENEEFEELHQFVYETKQNYYNLADETQEARAFEILLKVEKALHQVHHQHQQLLNKSLQLKTQVLQSAEEALYYIGVNSFNFDNEVTSKIVSTPYPLESMKGIMAPFLPLGQFNTWSLLTVFSPQSWSETEDGHTSKTFEKIIDEKQQEQYARIIRTYYKEIFQDMMTAFEPESEWTLKEWIEKLQSSNDHRLLQRRFYDFFILCHQKSPVTSQIEVQSEESLHLLAEVMELLHGRTLICKELPDRIQVNERFEIQNMQFSLVKEVAPIEI</sequence>
<name>A0A0A3I616_9BACL</name>
<dbReference type="OrthoDB" id="1685048at2"/>
<evidence type="ECO:0000313" key="3">
    <source>
        <dbReference type="Proteomes" id="UP000030416"/>
    </source>
</evidence>